<dbReference type="SUPFAM" id="SSF55785">
    <property type="entry name" value="PYP-like sensor domain (PAS domain)"/>
    <property type="match status" value="1"/>
</dbReference>
<dbReference type="SMART" id="SM00448">
    <property type="entry name" value="REC"/>
    <property type="match status" value="1"/>
</dbReference>
<organism evidence="14 15">
    <name type="scientific">Zarconia navalis LEGE 11467</name>
    <dbReference type="NCBI Taxonomy" id="1828826"/>
    <lineage>
        <taxon>Bacteria</taxon>
        <taxon>Bacillati</taxon>
        <taxon>Cyanobacteriota</taxon>
        <taxon>Cyanophyceae</taxon>
        <taxon>Oscillatoriophycideae</taxon>
        <taxon>Oscillatoriales</taxon>
        <taxon>Oscillatoriales incertae sedis</taxon>
        <taxon>Zarconia</taxon>
        <taxon>Zarconia navalis</taxon>
    </lineage>
</organism>
<dbReference type="InterPro" id="IPR001789">
    <property type="entry name" value="Sig_transdc_resp-reg_receiver"/>
</dbReference>
<evidence type="ECO:0000313" key="14">
    <source>
        <dbReference type="EMBL" id="MBE9042481.1"/>
    </source>
</evidence>
<protein>
    <recommendedName>
        <fullName evidence="2">histidine kinase</fullName>
        <ecNumber evidence="2">2.7.13.3</ecNumber>
    </recommendedName>
</protein>
<keyword evidence="6" id="KW-0418">Kinase</keyword>
<dbReference type="InterPro" id="IPR000700">
    <property type="entry name" value="PAS-assoc_C"/>
</dbReference>
<evidence type="ECO:0000259" key="13">
    <source>
        <dbReference type="PROSITE" id="PS50887"/>
    </source>
</evidence>
<feature type="domain" description="PAS" evidence="11">
    <location>
        <begin position="175"/>
        <end position="251"/>
    </location>
</feature>
<dbReference type="CDD" id="cd19920">
    <property type="entry name" value="REC_PA4781-like"/>
    <property type="match status" value="1"/>
</dbReference>
<dbReference type="FunFam" id="3.30.70.270:FF:000001">
    <property type="entry name" value="Diguanylate cyclase domain protein"/>
    <property type="match status" value="1"/>
</dbReference>
<dbReference type="PANTHER" id="PTHR45138:SF9">
    <property type="entry name" value="DIGUANYLATE CYCLASE DGCM-RELATED"/>
    <property type="match status" value="1"/>
</dbReference>
<dbReference type="GO" id="GO:1902201">
    <property type="term" value="P:negative regulation of bacterial-type flagellum-dependent cell motility"/>
    <property type="evidence" value="ECO:0007669"/>
    <property type="project" value="TreeGrafter"/>
</dbReference>
<keyword evidence="5" id="KW-0547">Nucleotide-binding</keyword>
<dbReference type="GO" id="GO:0043709">
    <property type="term" value="P:cell adhesion involved in single-species biofilm formation"/>
    <property type="evidence" value="ECO:0007669"/>
    <property type="project" value="TreeGrafter"/>
</dbReference>
<accession>A0A928W1X3</accession>
<dbReference type="InterPro" id="IPR035965">
    <property type="entry name" value="PAS-like_dom_sf"/>
</dbReference>
<dbReference type="GO" id="GO:0052621">
    <property type="term" value="F:diguanylate cyclase activity"/>
    <property type="evidence" value="ECO:0007669"/>
    <property type="project" value="TreeGrafter"/>
</dbReference>
<dbReference type="InterPro" id="IPR013655">
    <property type="entry name" value="PAS_fold_3"/>
</dbReference>
<sequence length="483" mass="55247">MARPTHLNPTIGSDRSCRQSPKALADILVIDDNPDNRRIISMMLWNRGYRVQQAFCGESALERVEEIQPDLILLDIMMPRMDGYEVCRSLKAKKQTRDIPIIFLSALDDAADKVKAFEAGGADYISRPFQIPEVLARIENQLTIERQRKAFEQQNRQLQLEIWERQQAEEAWQESQRFIHSIAEASTSILYVYDLLEYRYIYTNRELTNVLGYTFIDIGQQSRFPQSAIHPKDVEAVTAHFQSFDRLAPGDKLEIEYRIQHKNGQWRWLLSRDTVFTQTPEGKTQQIVGTATDITDRKQAEAALHAANRELEKLASLDGLTQVANRRCFDEFLDRELRRMTRERSSLSLILCDVDYFKKYNDRYGHQAGDRCLQQVAGALRHAVRRPADLVARYGGEEFAVILPNTDANGAIRVAELIQQEIHQLQLVHEGSETSPLVTLSMGISDAMPSTENLPEDAIAAADKALYEAKARGRNQFCVFDKI</sequence>
<dbReference type="InterPro" id="IPR043128">
    <property type="entry name" value="Rev_trsase/Diguanyl_cyclase"/>
</dbReference>
<dbReference type="SUPFAM" id="SSF52172">
    <property type="entry name" value="CheY-like"/>
    <property type="match status" value="1"/>
</dbReference>
<dbReference type="PROSITE" id="PS50887">
    <property type="entry name" value="GGDEF"/>
    <property type="match status" value="1"/>
</dbReference>
<dbReference type="PROSITE" id="PS50110">
    <property type="entry name" value="RESPONSE_REGULATORY"/>
    <property type="match status" value="1"/>
</dbReference>
<dbReference type="NCBIfam" id="TIGR00254">
    <property type="entry name" value="GGDEF"/>
    <property type="match status" value="1"/>
</dbReference>
<dbReference type="CDD" id="cd01949">
    <property type="entry name" value="GGDEF"/>
    <property type="match status" value="1"/>
</dbReference>
<keyword evidence="3 9" id="KW-0597">Phosphoprotein</keyword>
<evidence type="ECO:0000256" key="3">
    <source>
        <dbReference type="ARBA" id="ARBA00022553"/>
    </source>
</evidence>
<dbReference type="GO" id="GO:0000160">
    <property type="term" value="P:phosphorelay signal transduction system"/>
    <property type="evidence" value="ECO:0007669"/>
    <property type="project" value="UniProtKB-KW"/>
</dbReference>
<gene>
    <name evidence="14" type="ORF">IQ235_17050</name>
</gene>
<dbReference type="Pfam" id="PF00990">
    <property type="entry name" value="GGDEF"/>
    <property type="match status" value="1"/>
</dbReference>
<dbReference type="RefSeq" id="WP_264322641.1">
    <property type="nucleotide sequence ID" value="NZ_JADEXN010000366.1"/>
</dbReference>
<proteinExistence type="predicted"/>
<dbReference type="PROSITE" id="PS50112">
    <property type="entry name" value="PAS"/>
    <property type="match status" value="1"/>
</dbReference>
<evidence type="ECO:0000256" key="8">
    <source>
        <dbReference type="ARBA" id="ARBA00023012"/>
    </source>
</evidence>
<dbReference type="Pfam" id="PF08447">
    <property type="entry name" value="PAS_3"/>
    <property type="match status" value="1"/>
</dbReference>
<dbReference type="AlphaFoldDB" id="A0A928W1X3"/>
<dbReference type="Gene3D" id="3.30.450.20">
    <property type="entry name" value="PAS domain"/>
    <property type="match status" value="1"/>
</dbReference>
<evidence type="ECO:0000256" key="6">
    <source>
        <dbReference type="ARBA" id="ARBA00022777"/>
    </source>
</evidence>
<evidence type="ECO:0000259" key="10">
    <source>
        <dbReference type="PROSITE" id="PS50110"/>
    </source>
</evidence>
<comment type="catalytic activity">
    <reaction evidence="1">
        <text>ATP + protein L-histidine = ADP + protein N-phospho-L-histidine.</text>
        <dbReference type="EC" id="2.7.13.3"/>
    </reaction>
</comment>
<dbReference type="EC" id="2.7.13.3" evidence="2"/>
<dbReference type="Proteomes" id="UP000621799">
    <property type="component" value="Unassembled WGS sequence"/>
</dbReference>
<keyword evidence="15" id="KW-1185">Reference proteome</keyword>
<comment type="caution">
    <text evidence="14">The sequence shown here is derived from an EMBL/GenBank/DDBJ whole genome shotgun (WGS) entry which is preliminary data.</text>
</comment>
<dbReference type="FunFam" id="3.40.50.2300:FF:000121">
    <property type="entry name" value="Sensor histidine kinase RcsC"/>
    <property type="match status" value="1"/>
</dbReference>
<feature type="domain" description="PAC" evidence="12">
    <location>
        <begin position="253"/>
        <end position="306"/>
    </location>
</feature>
<evidence type="ECO:0000256" key="5">
    <source>
        <dbReference type="ARBA" id="ARBA00022741"/>
    </source>
</evidence>
<feature type="domain" description="GGDEF" evidence="13">
    <location>
        <begin position="345"/>
        <end position="482"/>
    </location>
</feature>
<dbReference type="InterPro" id="IPR000160">
    <property type="entry name" value="GGDEF_dom"/>
</dbReference>
<dbReference type="PANTHER" id="PTHR45138">
    <property type="entry name" value="REGULATORY COMPONENTS OF SENSORY TRANSDUCTION SYSTEM"/>
    <property type="match status" value="1"/>
</dbReference>
<dbReference type="GO" id="GO:0005886">
    <property type="term" value="C:plasma membrane"/>
    <property type="evidence" value="ECO:0007669"/>
    <property type="project" value="TreeGrafter"/>
</dbReference>
<dbReference type="Pfam" id="PF00072">
    <property type="entry name" value="Response_reg"/>
    <property type="match status" value="1"/>
</dbReference>
<dbReference type="InterPro" id="IPR000014">
    <property type="entry name" value="PAS"/>
</dbReference>
<dbReference type="GO" id="GO:0005524">
    <property type="term" value="F:ATP binding"/>
    <property type="evidence" value="ECO:0007669"/>
    <property type="project" value="UniProtKB-KW"/>
</dbReference>
<dbReference type="CDD" id="cd00130">
    <property type="entry name" value="PAS"/>
    <property type="match status" value="1"/>
</dbReference>
<dbReference type="GO" id="GO:0004673">
    <property type="term" value="F:protein histidine kinase activity"/>
    <property type="evidence" value="ECO:0007669"/>
    <property type="project" value="UniProtKB-EC"/>
</dbReference>
<dbReference type="InterPro" id="IPR011006">
    <property type="entry name" value="CheY-like_superfamily"/>
</dbReference>
<dbReference type="InterPro" id="IPR001610">
    <property type="entry name" value="PAC"/>
</dbReference>
<dbReference type="SMART" id="SM00086">
    <property type="entry name" value="PAC"/>
    <property type="match status" value="1"/>
</dbReference>
<evidence type="ECO:0000256" key="4">
    <source>
        <dbReference type="ARBA" id="ARBA00022679"/>
    </source>
</evidence>
<evidence type="ECO:0000256" key="2">
    <source>
        <dbReference type="ARBA" id="ARBA00012438"/>
    </source>
</evidence>
<keyword evidence="8" id="KW-0902">Two-component regulatory system</keyword>
<name>A0A928W1X3_9CYAN</name>
<evidence type="ECO:0000256" key="7">
    <source>
        <dbReference type="ARBA" id="ARBA00022840"/>
    </source>
</evidence>
<dbReference type="PROSITE" id="PS50113">
    <property type="entry name" value="PAC"/>
    <property type="match status" value="1"/>
</dbReference>
<dbReference type="EMBL" id="JADEXN010000366">
    <property type="protein sequence ID" value="MBE9042481.1"/>
    <property type="molecule type" value="Genomic_DNA"/>
</dbReference>
<dbReference type="Gene3D" id="3.40.50.2300">
    <property type="match status" value="1"/>
</dbReference>
<keyword evidence="4" id="KW-0808">Transferase</keyword>
<evidence type="ECO:0000313" key="15">
    <source>
        <dbReference type="Proteomes" id="UP000621799"/>
    </source>
</evidence>
<evidence type="ECO:0000256" key="9">
    <source>
        <dbReference type="PROSITE-ProRule" id="PRU00169"/>
    </source>
</evidence>
<feature type="modified residue" description="4-aspartylphosphate" evidence="9">
    <location>
        <position position="75"/>
    </location>
</feature>
<feature type="domain" description="Response regulatory" evidence="10">
    <location>
        <begin position="26"/>
        <end position="142"/>
    </location>
</feature>
<reference evidence="14" key="1">
    <citation type="submission" date="2020-10" db="EMBL/GenBank/DDBJ databases">
        <authorList>
            <person name="Castelo-Branco R."/>
            <person name="Eusebio N."/>
            <person name="Adriana R."/>
            <person name="Vieira A."/>
            <person name="Brugerolle De Fraissinette N."/>
            <person name="Rezende De Castro R."/>
            <person name="Schneider M.P."/>
            <person name="Vasconcelos V."/>
            <person name="Leao P.N."/>
        </authorList>
    </citation>
    <scope>NUCLEOTIDE SEQUENCE</scope>
    <source>
        <strain evidence="14">LEGE 11467</strain>
    </source>
</reference>
<evidence type="ECO:0000259" key="12">
    <source>
        <dbReference type="PROSITE" id="PS50113"/>
    </source>
</evidence>
<dbReference type="InterPro" id="IPR050469">
    <property type="entry name" value="Diguanylate_Cyclase"/>
</dbReference>
<dbReference type="SMART" id="SM00267">
    <property type="entry name" value="GGDEF"/>
    <property type="match status" value="1"/>
</dbReference>
<dbReference type="InterPro" id="IPR029787">
    <property type="entry name" value="Nucleotide_cyclase"/>
</dbReference>
<dbReference type="SUPFAM" id="SSF55073">
    <property type="entry name" value="Nucleotide cyclase"/>
    <property type="match status" value="1"/>
</dbReference>
<keyword evidence="7" id="KW-0067">ATP-binding</keyword>
<evidence type="ECO:0000259" key="11">
    <source>
        <dbReference type="PROSITE" id="PS50112"/>
    </source>
</evidence>
<evidence type="ECO:0000256" key="1">
    <source>
        <dbReference type="ARBA" id="ARBA00000085"/>
    </source>
</evidence>
<dbReference type="Gene3D" id="3.30.70.270">
    <property type="match status" value="1"/>
</dbReference>
<dbReference type="NCBIfam" id="TIGR00229">
    <property type="entry name" value="sensory_box"/>
    <property type="match status" value="1"/>
</dbReference>